<dbReference type="InterPro" id="IPR005839">
    <property type="entry name" value="Methylthiotransferase"/>
</dbReference>
<evidence type="ECO:0000256" key="8">
    <source>
        <dbReference type="HAMAP-Rule" id="MF_01865"/>
    </source>
</evidence>
<feature type="domain" description="MTTase N-terminal" evidence="10">
    <location>
        <begin position="9"/>
        <end position="124"/>
    </location>
</feature>
<evidence type="ECO:0000313" key="13">
    <source>
        <dbReference type="Proteomes" id="UP001597526"/>
    </source>
</evidence>
<dbReference type="InterPro" id="IPR038135">
    <property type="entry name" value="Methylthiotransferase_N_sf"/>
</dbReference>
<dbReference type="PROSITE" id="PS51918">
    <property type="entry name" value="RADICAL_SAM"/>
    <property type="match status" value="1"/>
</dbReference>
<feature type="binding site" evidence="8">
    <location>
        <position position="18"/>
    </location>
    <ligand>
        <name>[4Fe-4S] cluster</name>
        <dbReference type="ChEBI" id="CHEBI:49883"/>
        <label>1</label>
    </ligand>
</feature>
<dbReference type="GO" id="GO:0005840">
    <property type="term" value="C:ribosome"/>
    <property type="evidence" value="ECO:0007669"/>
    <property type="project" value="UniProtKB-KW"/>
</dbReference>
<feature type="binding site" evidence="8">
    <location>
        <position position="53"/>
    </location>
    <ligand>
        <name>[4Fe-4S] cluster</name>
        <dbReference type="ChEBI" id="CHEBI:49883"/>
        <label>1</label>
    </ligand>
</feature>
<dbReference type="PANTHER" id="PTHR43837:SF1">
    <property type="entry name" value="RIBOSOMAL PROTEIN US12 METHYLTHIOTRANSFERASE RIMO"/>
    <property type="match status" value="1"/>
</dbReference>
<keyword evidence="12" id="KW-0689">Ribosomal protein</keyword>
<dbReference type="EMBL" id="JBHULB010000001">
    <property type="protein sequence ID" value="MFD2585342.1"/>
    <property type="molecule type" value="Genomic_DNA"/>
</dbReference>
<feature type="domain" description="Radical SAM core" evidence="11">
    <location>
        <begin position="134"/>
        <end position="365"/>
    </location>
</feature>
<evidence type="ECO:0000256" key="5">
    <source>
        <dbReference type="ARBA" id="ARBA00022723"/>
    </source>
</evidence>
<dbReference type="SMART" id="SM00729">
    <property type="entry name" value="Elp3"/>
    <property type="match status" value="1"/>
</dbReference>
<dbReference type="RefSeq" id="WP_377764745.1">
    <property type="nucleotide sequence ID" value="NZ_JBHULB010000001.1"/>
</dbReference>
<evidence type="ECO:0000256" key="3">
    <source>
        <dbReference type="ARBA" id="ARBA00022679"/>
    </source>
</evidence>
<dbReference type="Gene3D" id="3.40.50.12160">
    <property type="entry name" value="Methylthiotransferase, N-terminal domain"/>
    <property type="match status" value="1"/>
</dbReference>
<dbReference type="PROSITE" id="PS50926">
    <property type="entry name" value="TRAM"/>
    <property type="match status" value="1"/>
</dbReference>
<dbReference type="InterPro" id="IPR012340">
    <property type="entry name" value="NA-bd_OB-fold"/>
</dbReference>
<dbReference type="SUPFAM" id="SSF102114">
    <property type="entry name" value="Radical SAM enzymes"/>
    <property type="match status" value="1"/>
</dbReference>
<comment type="cofactor">
    <cofactor evidence="8">
        <name>[4Fe-4S] cluster</name>
        <dbReference type="ChEBI" id="CHEBI:49883"/>
    </cofactor>
    <text evidence="8">Binds 2 [4Fe-4S] clusters. One cluster is coordinated with 3 cysteines and an exchangeable S-adenosyl-L-methionine.</text>
</comment>
<keyword evidence="3 8" id="KW-0808">Transferase</keyword>
<keyword evidence="5 8" id="KW-0479">Metal-binding</keyword>
<dbReference type="Proteomes" id="UP001597526">
    <property type="component" value="Unassembled WGS sequence"/>
</dbReference>
<dbReference type="Gene3D" id="3.80.30.20">
    <property type="entry name" value="tm_1862 like domain"/>
    <property type="match status" value="1"/>
</dbReference>
<evidence type="ECO:0000259" key="9">
    <source>
        <dbReference type="PROSITE" id="PS50926"/>
    </source>
</evidence>
<proteinExistence type="inferred from homology"/>
<dbReference type="InterPro" id="IPR005840">
    <property type="entry name" value="Ribosomal_uS12_MeSTrfase_RimO"/>
</dbReference>
<dbReference type="HAMAP" id="MF_01865">
    <property type="entry name" value="MTTase_RimO"/>
    <property type="match status" value="1"/>
</dbReference>
<sequence length="433" mass="49463">MRTKSLKKNKINVVTLGCSKNVYDSEVLMGQLKANNKEVVHEEEGNVVVINTCGFIANAKEESVNTILEYVQKKEAGDVDKVFVTGCLSERYKPDLQKEIPNVDEYFGTSDLPNLLKALGADYKHELIGERLTTTPKNYAYLKIAEGCDRPCSFCAIPLMRGKHKSKPIEELVAESEKLAAKGVKELILIAQDLTYYGLDLYKKRNLAELLAALVKVEGIEWIRLHYAFPTGFPMDVLDLMKKEPKICNYIDIPLQHISDAILKSMRRGTTHVKTTKLLYDFRATVPDMTIRTTLIVGYPGETEEDFRILRDWVKEMRFERLGCFTYSHEENTHAYNLEDDVPEEVKQQRANEIMEIQSQISWELNQEKIGKNFKCIIDRKEGNHFVGRTEFDSPDVDNEVLIDATKFYVKIGDFTTVKITEASDFDLYGSPV</sequence>
<evidence type="ECO:0000259" key="10">
    <source>
        <dbReference type="PROSITE" id="PS51449"/>
    </source>
</evidence>
<comment type="similarity">
    <text evidence="8">Belongs to the methylthiotransferase family. RimO subfamily.</text>
</comment>
<dbReference type="EC" id="2.8.4.4" evidence="8"/>
<gene>
    <name evidence="8 12" type="primary">rimO</name>
    <name evidence="12" type="ORF">ACFSQJ_00260</name>
</gene>
<feature type="domain" description="TRAM" evidence="9">
    <location>
        <begin position="367"/>
        <end position="433"/>
    </location>
</feature>
<name>A0ABW5MPY9_9FLAO</name>
<comment type="function">
    <text evidence="8">Catalyzes the methylthiolation of an aspartic acid residue of ribosomal protein uS12.</text>
</comment>
<dbReference type="InterPro" id="IPR058240">
    <property type="entry name" value="rSAM_sf"/>
</dbReference>
<keyword evidence="7 8" id="KW-0411">Iron-sulfur</keyword>
<dbReference type="PANTHER" id="PTHR43837">
    <property type="entry name" value="RIBOSOMAL PROTEIN S12 METHYLTHIOTRANSFERASE RIMO"/>
    <property type="match status" value="1"/>
</dbReference>
<dbReference type="Pfam" id="PF04055">
    <property type="entry name" value="Radical_SAM"/>
    <property type="match status" value="1"/>
</dbReference>
<dbReference type="SFLD" id="SFLDF00274">
    <property type="entry name" value="ribosomal_protein_S12_methylth"/>
    <property type="match status" value="1"/>
</dbReference>
<dbReference type="InterPro" id="IPR002792">
    <property type="entry name" value="TRAM_dom"/>
</dbReference>
<keyword evidence="6 8" id="KW-0408">Iron</keyword>
<dbReference type="SFLD" id="SFLDG01082">
    <property type="entry name" value="B12-binding_domain_containing"/>
    <property type="match status" value="1"/>
</dbReference>
<dbReference type="InterPro" id="IPR020612">
    <property type="entry name" value="Methylthiotransferase_CS"/>
</dbReference>
<feature type="binding site" evidence="8">
    <location>
        <position position="148"/>
    </location>
    <ligand>
        <name>[4Fe-4S] cluster</name>
        <dbReference type="ChEBI" id="CHEBI:49883"/>
        <label>2</label>
        <note>4Fe-4S-S-AdoMet</note>
    </ligand>
</feature>
<dbReference type="Gene3D" id="2.40.50.140">
    <property type="entry name" value="Nucleic acid-binding proteins"/>
    <property type="match status" value="1"/>
</dbReference>
<dbReference type="InterPro" id="IPR006638">
    <property type="entry name" value="Elp3/MiaA/NifB-like_rSAM"/>
</dbReference>
<comment type="subcellular location">
    <subcellularLocation>
        <location evidence="8">Cytoplasm</location>
    </subcellularLocation>
</comment>
<feature type="binding site" evidence="8">
    <location>
        <position position="155"/>
    </location>
    <ligand>
        <name>[4Fe-4S] cluster</name>
        <dbReference type="ChEBI" id="CHEBI:49883"/>
        <label>2</label>
        <note>4Fe-4S-S-AdoMet</note>
    </ligand>
</feature>
<feature type="binding site" evidence="8">
    <location>
        <position position="87"/>
    </location>
    <ligand>
        <name>[4Fe-4S] cluster</name>
        <dbReference type="ChEBI" id="CHEBI:49883"/>
        <label>1</label>
    </ligand>
</feature>
<accession>A0ABW5MPY9</accession>
<organism evidence="12 13">
    <name type="scientific">Croceitalea marina</name>
    <dbReference type="NCBI Taxonomy" id="1775166"/>
    <lineage>
        <taxon>Bacteria</taxon>
        <taxon>Pseudomonadati</taxon>
        <taxon>Bacteroidota</taxon>
        <taxon>Flavobacteriia</taxon>
        <taxon>Flavobacteriales</taxon>
        <taxon>Flavobacteriaceae</taxon>
        <taxon>Croceitalea</taxon>
    </lineage>
</organism>
<dbReference type="NCBIfam" id="TIGR00089">
    <property type="entry name" value="MiaB/RimO family radical SAM methylthiotransferase"/>
    <property type="match status" value="1"/>
</dbReference>
<keyword evidence="12" id="KW-0687">Ribonucleoprotein</keyword>
<dbReference type="SFLD" id="SFLDG01061">
    <property type="entry name" value="methylthiotransferase"/>
    <property type="match status" value="1"/>
</dbReference>
<keyword evidence="13" id="KW-1185">Reference proteome</keyword>
<dbReference type="SFLD" id="SFLDS00029">
    <property type="entry name" value="Radical_SAM"/>
    <property type="match status" value="1"/>
</dbReference>
<feature type="binding site" evidence="8">
    <location>
        <position position="152"/>
    </location>
    <ligand>
        <name>[4Fe-4S] cluster</name>
        <dbReference type="ChEBI" id="CHEBI:49883"/>
        <label>2</label>
        <note>4Fe-4S-S-AdoMet</note>
    </ligand>
</feature>
<dbReference type="InterPro" id="IPR023404">
    <property type="entry name" value="rSAM_horseshoe"/>
</dbReference>
<dbReference type="PROSITE" id="PS51449">
    <property type="entry name" value="MTTASE_N"/>
    <property type="match status" value="1"/>
</dbReference>
<dbReference type="NCBIfam" id="TIGR01125">
    <property type="entry name" value="30S ribosomal protein S12 methylthiotransferase RimO"/>
    <property type="match status" value="1"/>
</dbReference>
<evidence type="ECO:0000313" key="12">
    <source>
        <dbReference type="EMBL" id="MFD2585342.1"/>
    </source>
</evidence>
<evidence type="ECO:0000256" key="4">
    <source>
        <dbReference type="ARBA" id="ARBA00022691"/>
    </source>
</evidence>
<dbReference type="PROSITE" id="PS01278">
    <property type="entry name" value="MTTASE_RADICAL"/>
    <property type="match status" value="1"/>
</dbReference>
<protein>
    <recommendedName>
        <fullName evidence="8">Ribosomal protein uS12 methylthiotransferase RimO</fullName>
        <shortName evidence="8">uS12 MTTase</shortName>
        <shortName evidence="8">uS12 methylthiotransferase</shortName>
        <ecNumber evidence="8">2.8.4.4</ecNumber>
    </recommendedName>
    <alternativeName>
        <fullName evidence="8">Ribosomal protein uS12 (aspartate-C(3))-methylthiotransferase</fullName>
    </alternativeName>
    <alternativeName>
        <fullName evidence="8">Ribosome maturation factor RimO</fullName>
    </alternativeName>
</protein>
<comment type="caution">
    <text evidence="12">The sequence shown here is derived from an EMBL/GenBank/DDBJ whole genome shotgun (WGS) entry which is preliminary data.</text>
</comment>
<dbReference type="Pfam" id="PF00919">
    <property type="entry name" value="UPF0004"/>
    <property type="match status" value="1"/>
</dbReference>
<keyword evidence="2 8" id="KW-0963">Cytoplasm</keyword>
<dbReference type="CDD" id="cd01335">
    <property type="entry name" value="Radical_SAM"/>
    <property type="match status" value="1"/>
</dbReference>
<comment type="catalytic activity">
    <reaction evidence="8">
        <text>L-aspartate(89)-[ribosomal protein uS12]-hydrogen + (sulfur carrier)-SH + AH2 + 2 S-adenosyl-L-methionine = 3-methylsulfanyl-L-aspartate(89)-[ribosomal protein uS12]-hydrogen + (sulfur carrier)-H + 5'-deoxyadenosine + L-methionine + A + S-adenosyl-L-homocysteine + 2 H(+)</text>
        <dbReference type="Rhea" id="RHEA:37087"/>
        <dbReference type="Rhea" id="RHEA-COMP:10460"/>
        <dbReference type="Rhea" id="RHEA-COMP:10461"/>
        <dbReference type="Rhea" id="RHEA-COMP:14737"/>
        <dbReference type="Rhea" id="RHEA-COMP:14739"/>
        <dbReference type="ChEBI" id="CHEBI:13193"/>
        <dbReference type="ChEBI" id="CHEBI:15378"/>
        <dbReference type="ChEBI" id="CHEBI:17319"/>
        <dbReference type="ChEBI" id="CHEBI:17499"/>
        <dbReference type="ChEBI" id="CHEBI:29917"/>
        <dbReference type="ChEBI" id="CHEBI:29961"/>
        <dbReference type="ChEBI" id="CHEBI:57844"/>
        <dbReference type="ChEBI" id="CHEBI:57856"/>
        <dbReference type="ChEBI" id="CHEBI:59789"/>
        <dbReference type="ChEBI" id="CHEBI:64428"/>
        <dbReference type="ChEBI" id="CHEBI:73599"/>
        <dbReference type="EC" id="2.8.4.4"/>
    </reaction>
</comment>
<keyword evidence="4 8" id="KW-0949">S-adenosyl-L-methionine</keyword>
<reference evidence="13" key="1">
    <citation type="journal article" date="2019" name="Int. J. Syst. Evol. Microbiol.">
        <title>The Global Catalogue of Microorganisms (GCM) 10K type strain sequencing project: providing services to taxonomists for standard genome sequencing and annotation.</title>
        <authorList>
            <consortium name="The Broad Institute Genomics Platform"/>
            <consortium name="The Broad Institute Genome Sequencing Center for Infectious Disease"/>
            <person name="Wu L."/>
            <person name="Ma J."/>
        </authorList>
    </citation>
    <scope>NUCLEOTIDE SEQUENCE [LARGE SCALE GENOMIC DNA]</scope>
    <source>
        <strain evidence="13">KCTC 52368</strain>
    </source>
</reference>
<keyword evidence="1 8" id="KW-0004">4Fe-4S</keyword>
<evidence type="ECO:0000256" key="1">
    <source>
        <dbReference type="ARBA" id="ARBA00022485"/>
    </source>
</evidence>
<dbReference type="InterPro" id="IPR007197">
    <property type="entry name" value="rSAM"/>
</dbReference>
<evidence type="ECO:0000256" key="7">
    <source>
        <dbReference type="ARBA" id="ARBA00023014"/>
    </source>
</evidence>
<dbReference type="Pfam" id="PF18693">
    <property type="entry name" value="TRAM_2"/>
    <property type="match status" value="1"/>
</dbReference>
<dbReference type="InterPro" id="IPR013848">
    <property type="entry name" value="Methylthiotransferase_N"/>
</dbReference>
<evidence type="ECO:0000256" key="6">
    <source>
        <dbReference type="ARBA" id="ARBA00023004"/>
    </source>
</evidence>
<evidence type="ECO:0000256" key="2">
    <source>
        <dbReference type="ARBA" id="ARBA00022490"/>
    </source>
</evidence>
<dbReference type="GO" id="GO:0103039">
    <property type="term" value="F:protein methylthiotransferase activity"/>
    <property type="evidence" value="ECO:0007669"/>
    <property type="project" value="UniProtKB-EC"/>
</dbReference>
<evidence type="ECO:0000259" key="11">
    <source>
        <dbReference type="PROSITE" id="PS51918"/>
    </source>
</evidence>